<dbReference type="OrthoDB" id="6683797at2"/>
<reference evidence="1 2" key="1">
    <citation type="submission" date="2018-03" db="EMBL/GenBank/DDBJ databases">
        <title>Draft genome of Nitrosomonas supralitoralis APG5.</title>
        <authorList>
            <person name="Urakawa H."/>
            <person name="Lopez J.V."/>
        </authorList>
    </citation>
    <scope>NUCLEOTIDE SEQUENCE [LARGE SCALE GENOMIC DNA]</scope>
    <source>
        <strain evidence="1 2">APG5</strain>
    </source>
</reference>
<keyword evidence="2" id="KW-1185">Reference proteome</keyword>
<dbReference type="EMBL" id="PXXU01000067">
    <property type="protein sequence ID" value="PSJ16150.1"/>
    <property type="molecule type" value="Genomic_DNA"/>
</dbReference>
<proteinExistence type="predicted"/>
<evidence type="ECO:0000313" key="1">
    <source>
        <dbReference type="EMBL" id="PSJ16150.1"/>
    </source>
</evidence>
<dbReference type="AlphaFoldDB" id="A0A2P7NRR1"/>
<accession>A0A2P7NRR1</accession>
<dbReference type="RefSeq" id="WP_106708119.1">
    <property type="nucleotide sequence ID" value="NZ_PXXU01000067.1"/>
</dbReference>
<organism evidence="1 2">
    <name type="scientific">Nitrosomonas supralitoralis</name>
    <dbReference type="NCBI Taxonomy" id="2116706"/>
    <lineage>
        <taxon>Bacteria</taxon>
        <taxon>Pseudomonadati</taxon>
        <taxon>Pseudomonadota</taxon>
        <taxon>Betaproteobacteria</taxon>
        <taxon>Nitrosomonadales</taxon>
        <taxon>Nitrosomonadaceae</taxon>
        <taxon>Nitrosomonas</taxon>
    </lineage>
</organism>
<protein>
    <submittedName>
        <fullName evidence="1">Uncharacterized protein</fullName>
    </submittedName>
</protein>
<comment type="caution">
    <text evidence="1">The sequence shown here is derived from an EMBL/GenBank/DDBJ whole genome shotgun (WGS) entry which is preliminary data.</text>
</comment>
<dbReference type="Proteomes" id="UP000241912">
    <property type="component" value="Unassembled WGS sequence"/>
</dbReference>
<sequence>MPTTTPMIRYSLKERGRKYTGQARNFNIQRIFDSVNGDACQETVASRGMIGYYGHFPRIRFGMNPAEGGLDGGKYVPVQPAFITTHLKVTMDGIVEHQAEFLDTAAGQVAEKLFFQKVGGFSSAIDEKRPQFYGFDYVLQPNFLDNSFRGVALDDALSGNTGDLTYDDVYAAEQEEHARSMIILLDSINTERETTNAVIERLQAENEQFLSILAAKGIDANSILDSVAMAPLVVPTNPINTLQNDRDYFHSIEKLPEFEEPVEEEVSEQQVNPTFGRLINKFMR</sequence>
<gene>
    <name evidence="1" type="ORF">C7H79_15040</name>
</gene>
<name>A0A2P7NRR1_9PROT</name>
<evidence type="ECO:0000313" key="2">
    <source>
        <dbReference type="Proteomes" id="UP000241912"/>
    </source>
</evidence>